<feature type="binding site" evidence="7 8">
    <location>
        <position position="101"/>
    </location>
    <ligand>
        <name>S-adenosyl-L-methionine</name>
        <dbReference type="ChEBI" id="CHEBI:59789"/>
    </ligand>
</feature>
<dbReference type="Pfam" id="PF00398">
    <property type="entry name" value="RrnaAD"/>
    <property type="match status" value="1"/>
</dbReference>
<dbReference type="PROSITE" id="PS01131">
    <property type="entry name" value="RRNA_A_DIMETH"/>
    <property type="match status" value="1"/>
</dbReference>
<dbReference type="InterPro" id="IPR029063">
    <property type="entry name" value="SAM-dependent_MTases_sf"/>
</dbReference>
<sequence length="284" mass="30465">MTDLANPAQIKALLARHGFHFSKALGQNFLINPSVCPRMAALCGAEEAAGVLEIGPGIGVLTAELARRAKKVVALELDTRLLPVLAETLDQFSNVRVVQGDAMEADLAALIREEFGGPVAVCANLPYYITSPLLMRLLESHLPVTAVTVMVQKEAAARICAAPGSRDTGAVSLAVRYYASPRVLFDVSAGSFLPRPQVDSCVIRLDLHQEPPVAVRNEALLFRVVRAAFAQRRKMLRSALPAGLGLPRERVAAALRKAGVDESLRGERLTLADFARVADALAEE</sequence>
<protein>
    <recommendedName>
        <fullName evidence="7">Ribosomal RNA small subunit methyltransferase A</fullName>
        <ecNumber evidence="7">2.1.1.182</ecNumber>
    </recommendedName>
    <alternativeName>
        <fullName evidence="7">16S rRNA (adenine(1518)-N(6)/adenine(1519)-N(6))-dimethyltransferase</fullName>
    </alternativeName>
    <alternativeName>
        <fullName evidence="7">16S rRNA dimethyladenosine transferase</fullName>
    </alternativeName>
    <alternativeName>
        <fullName evidence="7">16S rRNA dimethylase</fullName>
    </alternativeName>
    <alternativeName>
        <fullName evidence="7">S-adenosylmethionine-6-N', N'-adenosyl(rRNA) dimethyltransferase</fullName>
    </alternativeName>
</protein>
<keyword evidence="2 7" id="KW-0698">rRNA processing</keyword>
<dbReference type="PROSITE" id="PS51689">
    <property type="entry name" value="SAM_RNA_A_N6_MT"/>
    <property type="match status" value="1"/>
</dbReference>
<dbReference type="NCBIfam" id="TIGR00755">
    <property type="entry name" value="ksgA"/>
    <property type="match status" value="1"/>
</dbReference>
<evidence type="ECO:0000313" key="10">
    <source>
        <dbReference type="EMBL" id="ADU27172.1"/>
    </source>
</evidence>
<dbReference type="SUPFAM" id="SSF53335">
    <property type="entry name" value="S-adenosyl-L-methionine-dependent methyltransferases"/>
    <property type="match status" value="1"/>
</dbReference>
<feature type="binding site" evidence="7 8">
    <location>
        <position position="28"/>
    </location>
    <ligand>
        <name>S-adenosyl-L-methionine</name>
        <dbReference type="ChEBI" id="CHEBI:59789"/>
    </ligand>
</feature>
<keyword evidence="11" id="KW-1185">Reference proteome</keyword>
<dbReference type="InterPro" id="IPR020596">
    <property type="entry name" value="rRNA_Ade_Mease_Trfase_CS"/>
</dbReference>
<evidence type="ECO:0000256" key="2">
    <source>
        <dbReference type="ARBA" id="ARBA00022552"/>
    </source>
</evidence>
<dbReference type="EMBL" id="CP002400">
    <property type="protein sequence ID" value="ADU27172.1"/>
    <property type="molecule type" value="Genomic_DNA"/>
</dbReference>
<dbReference type="GO" id="GO:0003723">
    <property type="term" value="F:RNA binding"/>
    <property type="evidence" value="ECO:0007669"/>
    <property type="project" value="UniProtKB-UniRule"/>
</dbReference>
<dbReference type="InterPro" id="IPR001737">
    <property type="entry name" value="KsgA/Erm"/>
</dbReference>
<dbReference type="EC" id="2.1.1.182" evidence="7"/>
<proteinExistence type="inferred from homology"/>
<dbReference type="PANTHER" id="PTHR11727">
    <property type="entry name" value="DIMETHYLADENOSINE TRANSFERASE"/>
    <property type="match status" value="1"/>
</dbReference>
<dbReference type="GO" id="GO:0052908">
    <property type="term" value="F:16S rRNA (adenine(1518)-N(6)/adenine(1519)-N(6))-dimethyltransferase activity"/>
    <property type="evidence" value="ECO:0007669"/>
    <property type="project" value="UniProtKB-EC"/>
</dbReference>
<comment type="catalytic activity">
    <reaction evidence="7">
        <text>adenosine(1518)/adenosine(1519) in 16S rRNA + 4 S-adenosyl-L-methionine = N(6)-dimethyladenosine(1518)/N(6)-dimethyladenosine(1519) in 16S rRNA + 4 S-adenosyl-L-homocysteine + 4 H(+)</text>
        <dbReference type="Rhea" id="RHEA:19609"/>
        <dbReference type="Rhea" id="RHEA-COMP:10232"/>
        <dbReference type="Rhea" id="RHEA-COMP:10233"/>
        <dbReference type="ChEBI" id="CHEBI:15378"/>
        <dbReference type="ChEBI" id="CHEBI:57856"/>
        <dbReference type="ChEBI" id="CHEBI:59789"/>
        <dbReference type="ChEBI" id="CHEBI:74411"/>
        <dbReference type="ChEBI" id="CHEBI:74493"/>
        <dbReference type="EC" id="2.1.1.182"/>
    </reaction>
</comment>
<gene>
    <name evidence="7" type="primary">rsmA</name>
    <name evidence="7" type="synonym">ksgA</name>
    <name evidence="10" type="ordered locus">Ethha_1637</name>
</gene>
<name>E6U8T7_ETHHY</name>
<dbReference type="FunFam" id="3.40.50.150:FF:000023">
    <property type="entry name" value="Ribosomal RNA small subunit methyltransferase A"/>
    <property type="match status" value="1"/>
</dbReference>
<evidence type="ECO:0000256" key="5">
    <source>
        <dbReference type="ARBA" id="ARBA00022691"/>
    </source>
</evidence>
<dbReference type="GO" id="GO:0005829">
    <property type="term" value="C:cytosol"/>
    <property type="evidence" value="ECO:0007669"/>
    <property type="project" value="TreeGrafter"/>
</dbReference>
<dbReference type="eggNOG" id="COG0030">
    <property type="taxonomic scope" value="Bacteria"/>
</dbReference>
<dbReference type="RefSeq" id="WP_013485527.1">
    <property type="nucleotide sequence ID" value="NC_014828.1"/>
</dbReference>
<evidence type="ECO:0000256" key="1">
    <source>
        <dbReference type="ARBA" id="ARBA00022490"/>
    </source>
</evidence>
<dbReference type="Gene3D" id="1.10.8.100">
    <property type="entry name" value="Ribosomal RNA adenine dimethylase-like, domain 2"/>
    <property type="match status" value="1"/>
</dbReference>
<accession>E6U8T7</accession>
<organism evidence="10 11">
    <name type="scientific">Ethanoligenens harbinense (strain DSM 18485 / JCM 12961 / CGMCC 1.5033 / YUAN-3)</name>
    <dbReference type="NCBI Taxonomy" id="663278"/>
    <lineage>
        <taxon>Bacteria</taxon>
        <taxon>Bacillati</taxon>
        <taxon>Bacillota</taxon>
        <taxon>Clostridia</taxon>
        <taxon>Eubacteriales</taxon>
        <taxon>Oscillospiraceae</taxon>
        <taxon>Ethanoligenens</taxon>
    </lineage>
</organism>
<dbReference type="AlphaFoldDB" id="E6U8T7"/>
<feature type="binding site" evidence="7 8">
    <location>
        <position position="124"/>
    </location>
    <ligand>
        <name>S-adenosyl-L-methionine</name>
        <dbReference type="ChEBI" id="CHEBI:59789"/>
    </ligand>
</feature>
<dbReference type="PANTHER" id="PTHR11727:SF7">
    <property type="entry name" value="DIMETHYLADENOSINE TRANSFERASE-RELATED"/>
    <property type="match status" value="1"/>
</dbReference>
<keyword evidence="6 7" id="KW-0694">RNA-binding</keyword>
<dbReference type="InterPro" id="IPR023165">
    <property type="entry name" value="rRNA_Ade_diMease-like_C"/>
</dbReference>
<dbReference type="STRING" id="663278.Ethha_1637"/>
<reference evidence="10 11" key="1">
    <citation type="submission" date="2010-12" db="EMBL/GenBank/DDBJ databases">
        <title>Complete sequence of Ethanoligenens harbinense YUAN-3.</title>
        <authorList>
            <person name="Lucas S."/>
            <person name="Copeland A."/>
            <person name="Lapidus A."/>
            <person name="Cheng J.-F."/>
            <person name="Bruce D."/>
            <person name="Goodwin L."/>
            <person name="Pitluck S."/>
            <person name="Chertkov O."/>
            <person name="Misra M."/>
            <person name="Detter J.C."/>
            <person name="Han C."/>
            <person name="Tapia R."/>
            <person name="Land M."/>
            <person name="Hauser L."/>
            <person name="Jeffries C."/>
            <person name="Kyrpides N."/>
            <person name="Ivanova N."/>
            <person name="Mikhailova N."/>
            <person name="Wang A."/>
            <person name="Mouttaki H."/>
            <person name="He Z."/>
            <person name="Zhou J."/>
            <person name="Hemme C.L."/>
            <person name="Woyke T."/>
        </authorList>
    </citation>
    <scope>NUCLEOTIDE SEQUENCE [LARGE SCALE GENOMIC DNA]</scope>
    <source>
        <strain evidence="11">DSM 18485 / JCM 12961 / CGMCC 1.5033 / YUAN-3</strain>
    </source>
</reference>
<feature type="binding site" evidence="7 8">
    <location>
        <position position="55"/>
    </location>
    <ligand>
        <name>S-adenosyl-L-methionine</name>
        <dbReference type="ChEBI" id="CHEBI:59789"/>
    </ligand>
</feature>
<dbReference type="Proteomes" id="UP000001551">
    <property type="component" value="Chromosome"/>
</dbReference>
<evidence type="ECO:0000256" key="3">
    <source>
        <dbReference type="ARBA" id="ARBA00022603"/>
    </source>
</evidence>
<dbReference type="InterPro" id="IPR020598">
    <property type="entry name" value="rRNA_Ade_methylase_Trfase_N"/>
</dbReference>
<comment type="subcellular location">
    <subcellularLocation>
        <location evidence="7">Cytoplasm</location>
    </subcellularLocation>
</comment>
<dbReference type="SMART" id="SM00650">
    <property type="entry name" value="rADc"/>
    <property type="match status" value="1"/>
</dbReference>
<dbReference type="CDD" id="cd02440">
    <property type="entry name" value="AdoMet_MTases"/>
    <property type="match status" value="1"/>
</dbReference>
<dbReference type="Gene3D" id="3.40.50.150">
    <property type="entry name" value="Vaccinia Virus protein VP39"/>
    <property type="match status" value="1"/>
</dbReference>
<keyword evidence="3 7" id="KW-0489">Methyltransferase</keyword>
<keyword evidence="5 7" id="KW-0949">S-adenosyl-L-methionine</keyword>
<evidence type="ECO:0000256" key="4">
    <source>
        <dbReference type="ARBA" id="ARBA00022679"/>
    </source>
</evidence>
<feature type="binding site" evidence="7 8">
    <location>
        <position position="76"/>
    </location>
    <ligand>
        <name>S-adenosyl-L-methionine</name>
        <dbReference type="ChEBI" id="CHEBI:59789"/>
    </ligand>
</feature>
<evidence type="ECO:0000313" key="11">
    <source>
        <dbReference type="Proteomes" id="UP000001551"/>
    </source>
</evidence>
<comment type="function">
    <text evidence="7">Specifically dimethylates two adjacent adenosines (A1518 and A1519) in the loop of a conserved hairpin near the 3'-end of 16S rRNA in the 30S particle. May play a critical role in biogenesis of 30S subunits.</text>
</comment>
<comment type="similarity">
    <text evidence="7">Belongs to the class I-like SAM-binding methyltransferase superfamily. rRNA adenine N(6)-methyltransferase family. RsmA subfamily.</text>
</comment>
<dbReference type="HAMAP" id="MF_00607">
    <property type="entry name" value="16SrRNA_methyltr_A"/>
    <property type="match status" value="1"/>
</dbReference>
<evidence type="ECO:0000256" key="6">
    <source>
        <dbReference type="ARBA" id="ARBA00022884"/>
    </source>
</evidence>
<evidence type="ECO:0000259" key="9">
    <source>
        <dbReference type="SMART" id="SM00650"/>
    </source>
</evidence>
<dbReference type="HOGENOM" id="CLU_041220_0_0_9"/>
<evidence type="ECO:0000256" key="7">
    <source>
        <dbReference type="HAMAP-Rule" id="MF_00607"/>
    </source>
</evidence>
<feature type="domain" description="Ribosomal RNA adenine methylase transferase N-terminal" evidence="9">
    <location>
        <begin position="35"/>
        <end position="209"/>
    </location>
</feature>
<keyword evidence="1 7" id="KW-0963">Cytoplasm</keyword>
<dbReference type="InterPro" id="IPR011530">
    <property type="entry name" value="rRNA_adenine_dimethylase"/>
</dbReference>
<keyword evidence="4 7" id="KW-0808">Transferase</keyword>
<dbReference type="KEGG" id="eha:Ethha_1637"/>
<feature type="binding site" evidence="7 8">
    <location>
        <position position="30"/>
    </location>
    <ligand>
        <name>S-adenosyl-L-methionine</name>
        <dbReference type="ChEBI" id="CHEBI:59789"/>
    </ligand>
</feature>
<evidence type="ECO:0000256" key="8">
    <source>
        <dbReference type="PROSITE-ProRule" id="PRU01026"/>
    </source>
</evidence>